<accession>A0A918DGX1</accession>
<reference evidence="2" key="1">
    <citation type="journal article" date="2014" name="Int. J. Syst. Evol. Microbiol.">
        <title>Complete genome sequence of Corynebacterium casei LMG S-19264T (=DSM 44701T), isolated from a smear-ripened cheese.</title>
        <authorList>
            <consortium name="US DOE Joint Genome Institute (JGI-PGF)"/>
            <person name="Walter F."/>
            <person name="Albersmeier A."/>
            <person name="Kalinowski J."/>
            <person name="Ruckert C."/>
        </authorList>
    </citation>
    <scope>NUCLEOTIDE SEQUENCE</scope>
    <source>
        <strain evidence="2">CGMCC 1.7086</strain>
    </source>
</reference>
<feature type="region of interest" description="Disordered" evidence="1">
    <location>
        <begin position="1"/>
        <end position="63"/>
    </location>
</feature>
<protein>
    <recommendedName>
        <fullName evidence="4">Motility protein</fullName>
    </recommendedName>
</protein>
<name>A0A918DGX1_9ALTE</name>
<evidence type="ECO:0008006" key="4">
    <source>
        <dbReference type="Google" id="ProtNLM"/>
    </source>
</evidence>
<reference evidence="2" key="2">
    <citation type="submission" date="2020-09" db="EMBL/GenBank/DDBJ databases">
        <authorList>
            <person name="Sun Q."/>
            <person name="Zhou Y."/>
        </authorList>
    </citation>
    <scope>NUCLEOTIDE SEQUENCE</scope>
    <source>
        <strain evidence="2">CGMCC 1.7086</strain>
    </source>
</reference>
<dbReference type="EMBL" id="BMLS01000001">
    <property type="protein sequence ID" value="GGO66345.1"/>
    <property type="molecule type" value="Genomic_DNA"/>
</dbReference>
<dbReference type="RefSeq" id="WP_188691174.1">
    <property type="nucleotide sequence ID" value="NZ_BMLS01000001.1"/>
</dbReference>
<feature type="compositionally biased region" description="Polar residues" evidence="1">
    <location>
        <begin position="1"/>
        <end position="18"/>
    </location>
</feature>
<evidence type="ECO:0000313" key="2">
    <source>
        <dbReference type="EMBL" id="GGO66345.1"/>
    </source>
</evidence>
<dbReference type="Proteomes" id="UP000606935">
    <property type="component" value="Unassembled WGS sequence"/>
</dbReference>
<feature type="compositionally biased region" description="Polar residues" evidence="1">
    <location>
        <begin position="49"/>
        <end position="63"/>
    </location>
</feature>
<dbReference type="AlphaFoldDB" id="A0A918DGX1"/>
<organism evidence="2 3">
    <name type="scientific">Bowmanella pacifica</name>
    <dbReference type="NCBI Taxonomy" id="502051"/>
    <lineage>
        <taxon>Bacteria</taxon>
        <taxon>Pseudomonadati</taxon>
        <taxon>Pseudomonadota</taxon>
        <taxon>Gammaproteobacteria</taxon>
        <taxon>Alteromonadales</taxon>
        <taxon>Alteromonadaceae</taxon>
        <taxon>Bowmanella</taxon>
    </lineage>
</organism>
<evidence type="ECO:0000313" key="3">
    <source>
        <dbReference type="Proteomes" id="UP000606935"/>
    </source>
</evidence>
<keyword evidence="3" id="KW-1185">Reference proteome</keyword>
<proteinExistence type="predicted"/>
<gene>
    <name evidence="2" type="ORF">GCM10010982_10320</name>
</gene>
<sequence>MELQGASTSGMSDVSATLRSAKLAKSQQEQEGKAALQLLDSASDVPKASSANPSLGSTIDTFA</sequence>
<evidence type="ECO:0000256" key="1">
    <source>
        <dbReference type="SAM" id="MobiDB-lite"/>
    </source>
</evidence>
<comment type="caution">
    <text evidence="2">The sequence shown here is derived from an EMBL/GenBank/DDBJ whole genome shotgun (WGS) entry which is preliminary data.</text>
</comment>